<dbReference type="PANTHER" id="PTHR31465:SF9">
    <property type="entry name" value="SPHINGOID LONG-CHAIN BASE TRANSPORTER RSB1"/>
    <property type="match status" value="1"/>
</dbReference>
<keyword evidence="3 5" id="KW-1133">Transmembrane helix</keyword>
<evidence type="ECO:0000313" key="7">
    <source>
        <dbReference type="Proteomes" id="UP000038010"/>
    </source>
</evidence>
<proteinExistence type="predicted"/>
<dbReference type="OrthoDB" id="4521223at2759"/>
<protein>
    <submittedName>
        <fullName evidence="6">Sphingoid long-chain base transporter RSB1</fullName>
    </submittedName>
</protein>
<dbReference type="AlphaFoldDB" id="A0A0N1H517"/>
<evidence type="ECO:0000256" key="5">
    <source>
        <dbReference type="SAM" id="Phobius"/>
    </source>
</evidence>
<dbReference type="GO" id="GO:0005886">
    <property type="term" value="C:plasma membrane"/>
    <property type="evidence" value="ECO:0007669"/>
    <property type="project" value="TreeGrafter"/>
</dbReference>
<evidence type="ECO:0000313" key="6">
    <source>
        <dbReference type="EMBL" id="KPI40597.1"/>
    </source>
</evidence>
<feature type="transmembrane region" description="Helical" evidence="5">
    <location>
        <begin position="262"/>
        <end position="285"/>
    </location>
</feature>
<dbReference type="PANTHER" id="PTHR31465">
    <property type="entry name" value="PROTEIN RTA1-RELATED"/>
    <property type="match status" value="1"/>
</dbReference>
<dbReference type="EMBL" id="LFJN01000012">
    <property type="protein sequence ID" value="KPI40597.1"/>
    <property type="molecule type" value="Genomic_DNA"/>
</dbReference>
<evidence type="ECO:0000256" key="1">
    <source>
        <dbReference type="ARBA" id="ARBA00004141"/>
    </source>
</evidence>
<dbReference type="GO" id="GO:0000324">
    <property type="term" value="C:fungal-type vacuole"/>
    <property type="evidence" value="ECO:0007669"/>
    <property type="project" value="TreeGrafter"/>
</dbReference>
<evidence type="ECO:0000256" key="4">
    <source>
        <dbReference type="ARBA" id="ARBA00023136"/>
    </source>
</evidence>
<sequence>MSDSEGYRNPADGIIYYYTGDQEPQCEIGKCPIEYSVYGYRPSLAFSGTIIALYALVMVAQTFLGIRYRKWGFMVAMQLGCLCEILGYVGRILYYQNPWAQGGFIMQIVLITIAPVFFSAAIYVLIYQIAKYVSAESSRVNPKLFYYIFITADIISLILQAVGGAMSSTSEGDSTSGVNIALAGLAFQVATLVFFAVAVVDYMFCSRKVWSTVKLPTRFISFCAFLALAWTVITIRCCYRVYELSEGYSRDSEALRDQPLFNGLEGVMIILAAVFLIGGHPGFVFRQGETLTQQESFKGKSEREASAGSETV</sequence>
<dbReference type="STRING" id="1664694.A0A0N1H517"/>
<organism evidence="6 7">
    <name type="scientific">Cyphellophora attinorum</name>
    <dbReference type="NCBI Taxonomy" id="1664694"/>
    <lineage>
        <taxon>Eukaryota</taxon>
        <taxon>Fungi</taxon>
        <taxon>Dikarya</taxon>
        <taxon>Ascomycota</taxon>
        <taxon>Pezizomycotina</taxon>
        <taxon>Eurotiomycetes</taxon>
        <taxon>Chaetothyriomycetidae</taxon>
        <taxon>Chaetothyriales</taxon>
        <taxon>Cyphellophoraceae</taxon>
        <taxon>Cyphellophora</taxon>
    </lineage>
</organism>
<evidence type="ECO:0000256" key="3">
    <source>
        <dbReference type="ARBA" id="ARBA00022989"/>
    </source>
</evidence>
<dbReference type="InterPro" id="IPR007568">
    <property type="entry name" value="RTA1"/>
</dbReference>
<gene>
    <name evidence="6" type="ORF">AB675_7696</name>
</gene>
<feature type="transmembrane region" description="Helical" evidence="5">
    <location>
        <begin position="219"/>
        <end position="242"/>
    </location>
</feature>
<comment type="subcellular location">
    <subcellularLocation>
        <location evidence="1">Membrane</location>
        <topology evidence="1">Multi-pass membrane protein</topology>
    </subcellularLocation>
</comment>
<name>A0A0N1H517_9EURO</name>
<evidence type="ECO:0000256" key="2">
    <source>
        <dbReference type="ARBA" id="ARBA00022692"/>
    </source>
</evidence>
<keyword evidence="7" id="KW-1185">Reference proteome</keyword>
<keyword evidence="4 5" id="KW-0472">Membrane</keyword>
<reference evidence="6 7" key="1">
    <citation type="submission" date="2015-06" db="EMBL/GenBank/DDBJ databases">
        <title>Draft genome of the ant-associated black yeast Phialophora attae CBS 131958.</title>
        <authorList>
            <person name="Moreno L.F."/>
            <person name="Stielow B.J."/>
            <person name="de Hoog S."/>
            <person name="Vicente V.A."/>
            <person name="Weiss V.A."/>
            <person name="de Vries M."/>
            <person name="Cruz L.M."/>
            <person name="Souza E.M."/>
        </authorList>
    </citation>
    <scope>NUCLEOTIDE SEQUENCE [LARGE SCALE GENOMIC DNA]</scope>
    <source>
        <strain evidence="6 7">CBS 131958</strain>
    </source>
</reference>
<accession>A0A0N1H517</accession>
<dbReference type="Proteomes" id="UP000038010">
    <property type="component" value="Unassembled WGS sequence"/>
</dbReference>
<keyword evidence="2 5" id="KW-0812">Transmembrane</keyword>
<feature type="transmembrane region" description="Helical" evidence="5">
    <location>
        <begin position="104"/>
        <end position="126"/>
    </location>
</feature>
<dbReference type="VEuPathDB" id="FungiDB:AB675_7696"/>
<feature type="transmembrane region" description="Helical" evidence="5">
    <location>
        <begin position="44"/>
        <end position="64"/>
    </location>
</feature>
<dbReference type="RefSeq" id="XP_018000560.1">
    <property type="nucleotide sequence ID" value="XM_018148084.1"/>
</dbReference>
<feature type="transmembrane region" description="Helical" evidence="5">
    <location>
        <begin position="178"/>
        <end position="199"/>
    </location>
</feature>
<dbReference type="GeneID" id="28739964"/>
<dbReference type="Pfam" id="PF04479">
    <property type="entry name" value="RTA1"/>
    <property type="match status" value="1"/>
</dbReference>
<feature type="transmembrane region" description="Helical" evidence="5">
    <location>
        <begin position="146"/>
        <end position="166"/>
    </location>
</feature>
<comment type="caution">
    <text evidence="6">The sequence shown here is derived from an EMBL/GenBank/DDBJ whole genome shotgun (WGS) entry which is preliminary data.</text>
</comment>
<feature type="transmembrane region" description="Helical" evidence="5">
    <location>
        <begin position="71"/>
        <end position="92"/>
    </location>
</feature>